<sequence>MASDGQRVSSSPSISSFAKSHSVHSSRLAPSTIKTVITAPPWARDEPPSPGDDEPQRGATSSDSFRRPVDYRVSDVTSYESSIPEEPGPSRWWTFARHRPSLSQTTPLNGTPSEPRRPQRDWERSLSLPWLNVSHHLRSQESSLLTARPHETEHRAPEHPQIPADPLHVDIPPPPATPYTIAQNATPGWDTPWTARPADLTSRGHNSGDEVTQLAQADDDSNEKLGTWTRRRKRVRAYMMYNPYVPLLFRFTNIVFTTTALAIAIRIRLIEKKNGVMGAVGCSPTLVIIFASLTLVHVMIAIYVEYFGRPVGLWHTSSKLAYTLIEVVFICAWSAALALSFDNFFTSLIPCASASDISWYNQLPRPTVPGLTGNEGTPGDQICDDQLALICLVGVGLIMYCINLVISLFRIFERVKYHPTLILPS</sequence>
<dbReference type="PANTHER" id="PTHR36819:SF1">
    <property type="entry name" value="REGULATOR OF PHOSPHOLIPASE D SRF1"/>
    <property type="match status" value="1"/>
</dbReference>
<dbReference type="RefSeq" id="XP_040763652.1">
    <property type="nucleotide sequence ID" value="XM_040904497.1"/>
</dbReference>
<feature type="transmembrane region" description="Helical" evidence="2">
    <location>
        <begin position="320"/>
        <end position="341"/>
    </location>
</feature>
<dbReference type="AlphaFoldDB" id="A0A165DYV9"/>
<keyword evidence="2" id="KW-1133">Transmembrane helix</keyword>
<organism evidence="3 4">
    <name type="scientific">Laetiporus sulphureus 93-53</name>
    <dbReference type="NCBI Taxonomy" id="1314785"/>
    <lineage>
        <taxon>Eukaryota</taxon>
        <taxon>Fungi</taxon>
        <taxon>Dikarya</taxon>
        <taxon>Basidiomycota</taxon>
        <taxon>Agaricomycotina</taxon>
        <taxon>Agaricomycetes</taxon>
        <taxon>Polyporales</taxon>
        <taxon>Laetiporus</taxon>
    </lineage>
</organism>
<protein>
    <recommendedName>
        <fullName evidence="5">MARVEL domain-containing protein</fullName>
    </recommendedName>
</protein>
<feature type="region of interest" description="Disordered" evidence="1">
    <location>
        <begin position="1"/>
        <end position="121"/>
    </location>
</feature>
<feature type="transmembrane region" description="Helical" evidence="2">
    <location>
        <begin position="241"/>
        <end position="265"/>
    </location>
</feature>
<proteinExistence type="predicted"/>
<dbReference type="GO" id="GO:0071944">
    <property type="term" value="C:cell periphery"/>
    <property type="evidence" value="ECO:0007669"/>
    <property type="project" value="TreeGrafter"/>
</dbReference>
<dbReference type="PANTHER" id="PTHR36819">
    <property type="entry name" value="REGULATOR OF PHOSPHOLIPASE D SRF1"/>
    <property type="match status" value="1"/>
</dbReference>
<dbReference type="GeneID" id="63821527"/>
<evidence type="ECO:0000256" key="1">
    <source>
        <dbReference type="SAM" id="MobiDB-lite"/>
    </source>
</evidence>
<evidence type="ECO:0008006" key="5">
    <source>
        <dbReference type="Google" id="ProtNLM"/>
    </source>
</evidence>
<keyword evidence="2" id="KW-0812">Transmembrane</keyword>
<accession>A0A165DYV9</accession>
<dbReference type="Proteomes" id="UP000076871">
    <property type="component" value="Unassembled WGS sequence"/>
</dbReference>
<feature type="compositionally biased region" description="Basic and acidic residues" evidence="1">
    <location>
        <begin position="64"/>
        <end position="73"/>
    </location>
</feature>
<reference evidence="3 4" key="1">
    <citation type="journal article" date="2016" name="Mol. Biol. Evol.">
        <title>Comparative Genomics of Early-Diverging Mushroom-Forming Fungi Provides Insights into the Origins of Lignocellulose Decay Capabilities.</title>
        <authorList>
            <person name="Nagy L.G."/>
            <person name="Riley R."/>
            <person name="Tritt A."/>
            <person name="Adam C."/>
            <person name="Daum C."/>
            <person name="Floudas D."/>
            <person name="Sun H."/>
            <person name="Yadav J.S."/>
            <person name="Pangilinan J."/>
            <person name="Larsson K.H."/>
            <person name="Matsuura K."/>
            <person name="Barry K."/>
            <person name="Labutti K."/>
            <person name="Kuo R."/>
            <person name="Ohm R.A."/>
            <person name="Bhattacharya S.S."/>
            <person name="Shirouzu T."/>
            <person name="Yoshinaga Y."/>
            <person name="Martin F.M."/>
            <person name="Grigoriev I.V."/>
            <person name="Hibbett D.S."/>
        </authorList>
    </citation>
    <scope>NUCLEOTIDE SEQUENCE [LARGE SCALE GENOMIC DNA]</scope>
    <source>
        <strain evidence="3 4">93-53</strain>
    </source>
</reference>
<evidence type="ECO:0000313" key="4">
    <source>
        <dbReference type="Proteomes" id="UP000076871"/>
    </source>
</evidence>
<keyword evidence="2" id="KW-0472">Membrane</keyword>
<feature type="compositionally biased region" description="Low complexity" evidence="1">
    <location>
        <begin position="9"/>
        <end position="26"/>
    </location>
</feature>
<feature type="transmembrane region" description="Helical" evidence="2">
    <location>
        <begin position="387"/>
        <end position="409"/>
    </location>
</feature>
<dbReference type="GO" id="GO:0000324">
    <property type="term" value="C:fungal-type vacuole"/>
    <property type="evidence" value="ECO:0007669"/>
    <property type="project" value="TreeGrafter"/>
</dbReference>
<dbReference type="InterPro" id="IPR037737">
    <property type="entry name" value="Srf1"/>
</dbReference>
<evidence type="ECO:0000256" key="2">
    <source>
        <dbReference type="SAM" id="Phobius"/>
    </source>
</evidence>
<evidence type="ECO:0000313" key="3">
    <source>
        <dbReference type="EMBL" id="KZT05912.1"/>
    </source>
</evidence>
<dbReference type="EMBL" id="KV427627">
    <property type="protein sequence ID" value="KZT05912.1"/>
    <property type="molecule type" value="Genomic_DNA"/>
</dbReference>
<name>A0A165DYV9_9APHY</name>
<keyword evidence="4" id="KW-1185">Reference proteome</keyword>
<dbReference type="InParanoid" id="A0A165DYV9"/>
<gene>
    <name evidence="3" type="ORF">LAESUDRAFT_654670</name>
</gene>
<feature type="transmembrane region" description="Helical" evidence="2">
    <location>
        <begin position="285"/>
        <end position="308"/>
    </location>
</feature>
<dbReference type="OrthoDB" id="1436450at2759"/>
<feature type="compositionally biased region" description="Polar residues" evidence="1">
    <location>
        <begin position="101"/>
        <end position="112"/>
    </location>
</feature>